<dbReference type="SUPFAM" id="SSF52172">
    <property type="entry name" value="CheY-like"/>
    <property type="match status" value="1"/>
</dbReference>
<feature type="domain" description="HTH luxR-type" evidence="6">
    <location>
        <begin position="135"/>
        <end position="200"/>
    </location>
</feature>
<accession>A0AA37TBH2</accession>
<dbReference type="Pfam" id="PF00196">
    <property type="entry name" value="GerE"/>
    <property type="match status" value="1"/>
</dbReference>
<dbReference type="GO" id="GO:0000160">
    <property type="term" value="P:phosphorelay signal transduction system"/>
    <property type="evidence" value="ECO:0007669"/>
    <property type="project" value="InterPro"/>
</dbReference>
<dbReference type="PROSITE" id="PS50110">
    <property type="entry name" value="RESPONSE_REGULATORY"/>
    <property type="match status" value="1"/>
</dbReference>
<gene>
    <name evidence="8" type="ORF">GCM10007890_25570</name>
</gene>
<evidence type="ECO:0000313" key="9">
    <source>
        <dbReference type="Proteomes" id="UP001157440"/>
    </source>
</evidence>
<keyword evidence="2 8" id="KW-0238">DNA-binding</keyword>
<evidence type="ECO:0000256" key="1">
    <source>
        <dbReference type="ARBA" id="ARBA00023015"/>
    </source>
</evidence>
<keyword evidence="1" id="KW-0805">Transcription regulation</keyword>
<evidence type="ECO:0000256" key="2">
    <source>
        <dbReference type="ARBA" id="ARBA00023125"/>
    </source>
</evidence>
<protein>
    <submittedName>
        <fullName evidence="8">DNA-binding response regulator</fullName>
    </submittedName>
</protein>
<dbReference type="PANTHER" id="PTHR44688">
    <property type="entry name" value="DNA-BINDING TRANSCRIPTIONAL ACTIVATOR DEVR_DOSR"/>
    <property type="match status" value="1"/>
</dbReference>
<dbReference type="Proteomes" id="UP001157440">
    <property type="component" value="Unassembled WGS sequence"/>
</dbReference>
<feature type="modified residue" description="4-aspartylphosphate" evidence="4">
    <location>
        <position position="53"/>
    </location>
</feature>
<comment type="caution">
    <text evidence="8">The sequence shown here is derived from an EMBL/GenBank/DDBJ whole genome shotgun (WGS) entry which is preliminary data.</text>
</comment>
<dbReference type="SMART" id="SM00421">
    <property type="entry name" value="HTH_LUXR"/>
    <property type="match status" value="1"/>
</dbReference>
<dbReference type="Gene3D" id="3.40.50.2300">
    <property type="match status" value="1"/>
</dbReference>
<feature type="region of interest" description="Disordered" evidence="5">
    <location>
        <begin position="206"/>
        <end position="229"/>
    </location>
</feature>
<dbReference type="CDD" id="cd06170">
    <property type="entry name" value="LuxR_C_like"/>
    <property type="match status" value="1"/>
</dbReference>
<dbReference type="GO" id="GO:0003677">
    <property type="term" value="F:DNA binding"/>
    <property type="evidence" value="ECO:0007669"/>
    <property type="project" value="UniProtKB-KW"/>
</dbReference>
<name>A0AA37TBH2_9HYPH</name>
<dbReference type="AlphaFoldDB" id="A0AA37TBH2"/>
<dbReference type="PROSITE" id="PS00622">
    <property type="entry name" value="HTH_LUXR_1"/>
    <property type="match status" value="1"/>
</dbReference>
<dbReference type="PANTHER" id="PTHR44688:SF16">
    <property type="entry name" value="DNA-BINDING TRANSCRIPTIONAL ACTIVATOR DEVR_DOSR"/>
    <property type="match status" value="1"/>
</dbReference>
<dbReference type="SUPFAM" id="SSF46894">
    <property type="entry name" value="C-terminal effector domain of the bipartite response regulators"/>
    <property type="match status" value="1"/>
</dbReference>
<dbReference type="PRINTS" id="PR00038">
    <property type="entry name" value="HTHLUXR"/>
</dbReference>
<evidence type="ECO:0000256" key="4">
    <source>
        <dbReference type="PROSITE-ProRule" id="PRU00169"/>
    </source>
</evidence>
<dbReference type="PROSITE" id="PS50043">
    <property type="entry name" value="HTH_LUXR_2"/>
    <property type="match status" value="1"/>
</dbReference>
<evidence type="ECO:0000259" key="6">
    <source>
        <dbReference type="PROSITE" id="PS50043"/>
    </source>
</evidence>
<dbReference type="GO" id="GO:0006355">
    <property type="term" value="P:regulation of DNA-templated transcription"/>
    <property type="evidence" value="ECO:0007669"/>
    <property type="project" value="InterPro"/>
</dbReference>
<keyword evidence="4" id="KW-0597">Phosphoprotein</keyword>
<dbReference type="InterPro" id="IPR011006">
    <property type="entry name" value="CheY-like_superfamily"/>
</dbReference>
<dbReference type="RefSeq" id="WP_238197990.1">
    <property type="nucleotide sequence ID" value="NZ_BPQZ01000022.1"/>
</dbReference>
<dbReference type="Gene3D" id="1.10.10.10">
    <property type="entry name" value="Winged helix-like DNA-binding domain superfamily/Winged helix DNA-binding domain"/>
    <property type="match status" value="1"/>
</dbReference>
<evidence type="ECO:0000256" key="5">
    <source>
        <dbReference type="SAM" id="MobiDB-lite"/>
    </source>
</evidence>
<sequence>MSTAVGVLILDEPQDLSATVRATLEHMPEFHTIGEADLEQAGAGSAVALIFLDEIRLADGIARLVGLKERQPNLRTLVAFGALTADDLRALLAAGADAFVARSKSPRDLGAALLALAEGSECLVPPEQPLPMPTGPGDSLGLTPREAEVLRFLSSGFSNKEVARRLALSVRTVETHRLNLRRKTQTGRLKDLVSLARQLGLAPVVDSGEQARRGTTSGPASSNDNSFRH</sequence>
<dbReference type="EMBL" id="BSPL01000016">
    <property type="protein sequence ID" value="GLS70544.1"/>
    <property type="molecule type" value="Genomic_DNA"/>
</dbReference>
<keyword evidence="9" id="KW-1185">Reference proteome</keyword>
<keyword evidence="3" id="KW-0804">Transcription</keyword>
<feature type="domain" description="Response regulatory" evidence="7">
    <location>
        <begin position="6"/>
        <end position="117"/>
    </location>
</feature>
<dbReference type="InterPro" id="IPR016032">
    <property type="entry name" value="Sig_transdc_resp-reg_C-effctor"/>
</dbReference>
<reference evidence="9" key="1">
    <citation type="journal article" date="2019" name="Int. J. Syst. Evol. Microbiol.">
        <title>The Global Catalogue of Microorganisms (GCM) 10K type strain sequencing project: providing services to taxonomists for standard genome sequencing and annotation.</title>
        <authorList>
            <consortium name="The Broad Institute Genomics Platform"/>
            <consortium name="The Broad Institute Genome Sequencing Center for Infectious Disease"/>
            <person name="Wu L."/>
            <person name="Ma J."/>
        </authorList>
    </citation>
    <scope>NUCLEOTIDE SEQUENCE [LARGE SCALE GENOMIC DNA]</scope>
    <source>
        <strain evidence="9">NBRC 103632</strain>
    </source>
</reference>
<dbReference type="InterPro" id="IPR001789">
    <property type="entry name" value="Sig_transdc_resp-reg_receiver"/>
</dbReference>
<proteinExistence type="predicted"/>
<feature type="compositionally biased region" description="Polar residues" evidence="5">
    <location>
        <begin position="213"/>
        <end position="229"/>
    </location>
</feature>
<evidence type="ECO:0000259" key="7">
    <source>
        <dbReference type="PROSITE" id="PS50110"/>
    </source>
</evidence>
<organism evidence="8 9">
    <name type="scientific">Methylobacterium tardum</name>
    <dbReference type="NCBI Taxonomy" id="374432"/>
    <lineage>
        <taxon>Bacteria</taxon>
        <taxon>Pseudomonadati</taxon>
        <taxon>Pseudomonadota</taxon>
        <taxon>Alphaproteobacteria</taxon>
        <taxon>Hyphomicrobiales</taxon>
        <taxon>Methylobacteriaceae</taxon>
        <taxon>Methylobacterium</taxon>
    </lineage>
</organism>
<evidence type="ECO:0000256" key="3">
    <source>
        <dbReference type="ARBA" id="ARBA00023163"/>
    </source>
</evidence>
<dbReference type="InterPro" id="IPR036388">
    <property type="entry name" value="WH-like_DNA-bd_sf"/>
</dbReference>
<evidence type="ECO:0000313" key="8">
    <source>
        <dbReference type="EMBL" id="GLS70544.1"/>
    </source>
</evidence>
<dbReference type="InterPro" id="IPR000792">
    <property type="entry name" value="Tscrpt_reg_LuxR_C"/>
</dbReference>